<dbReference type="Proteomes" id="UP000268535">
    <property type="component" value="Unassembled WGS sequence"/>
</dbReference>
<evidence type="ECO:0000313" key="6">
    <source>
        <dbReference type="Proteomes" id="UP000268535"/>
    </source>
</evidence>
<dbReference type="Pfam" id="PF10273">
    <property type="entry name" value="WGG"/>
    <property type="match status" value="1"/>
</dbReference>
<reference evidence="6 7" key="1">
    <citation type="journal article" date="2018" name="Nat. Microbiol.">
        <title>Leveraging single-cell genomics to expand the fungal tree of life.</title>
        <authorList>
            <person name="Ahrendt S.R."/>
            <person name="Quandt C.A."/>
            <person name="Ciobanu D."/>
            <person name="Clum A."/>
            <person name="Salamov A."/>
            <person name="Andreopoulos B."/>
            <person name="Cheng J.F."/>
            <person name="Woyke T."/>
            <person name="Pelin A."/>
            <person name="Henrissat B."/>
            <person name="Reynolds N.K."/>
            <person name="Benny G.L."/>
            <person name="Smith M.E."/>
            <person name="James T.Y."/>
            <person name="Grigoriev I.V."/>
        </authorList>
    </citation>
    <scope>NUCLEOTIDE SEQUENCE [LARGE SCALE GENOMIC DNA]</scope>
    <source>
        <strain evidence="6 7">ATCC 52028</strain>
    </source>
</reference>
<organism evidence="5 7">
    <name type="scientific">Caulochytrium protostelioides</name>
    <dbReference type="NCBI Taxonomy" id="1555241"/>
    <lineage>
        <taxon>Eukaryota</taxon>
        <taxon>Fungi</taxon>
        <taxon>Fungi incertae sedis</taxon>
        <taxon>Chytridiomycota</taxon>
        <taxon>Chytridiomycota incertae sedis</taxon>
        <taxon>Chytridiomycetes</taxon>
        <taxon>Caulochytriales</taxon>
        <taxon>Caulochytriaceae</taxon>
        <taxon>Caulochytrium</taxon>
    </lineage>
</organism>
<keyword evidence="7" id="KW-1185">Reference proteome</keyword>
<feature type="region of interest" description="Disordered" evidence="3">
    <location>
        <begin position="129"/>
        <end position="212"/>
    </location>
</feature>
<protein>
    <recommendedName>
        <fullName evidence="8">Pre-rRNA-processing protein TSR2</fullName>
    </recommendedName>
</protein>
<dbReference type="PANTHER" id="PTHR21250">
    <property type="entry name" value="PRE-RRNA-PROCESSING PROTEIN TSR2 HOMOLOG"/>
    <property type="match status" value="1"/>
</dbReference>
<dbReference type="EMBL" id="ML014180">
    <property type="protein sequence ID" value="RKP01235.1"/>
    <property type="molecule type" value="Genomic_DNA"/>
</dbReference>
<dbReference type="AlphaFoldDB" id="A0A4P9X7M4"/>
<evidence type="ECO:0000256" key="1">
    <source>
        <dbReference type="ARBA" id="ARBA00006524"/>
    </source>
</evidence>
<dbReference type="EMBL" id="ML010364">
    <property type="protein sequence ID" value="RKO96102.1"/>
    <property type="molecule type" value="Genomic_DNA"/>
</dbReference>
<reference evidence="4" key="3">
    <citation type="submission" date="2018-08" db="EMBL/GenBank/DDBJ databases">
        <title>Leveraging single-cell genomics to expand the Fungal Tree of Life.</title>
        <authorList>
            <consortium name="DOE Joint Genome Institute"/>
            <person name="Ahrendt S.R."/>
            <person name="Quandt C.A."/>
            <person name="Ciobanu D."/>
            <person name="Clum A."/>
            <person name="Salamov A."/>
            <person name="Andreopoulos B."/>
            <person name="Cheng J.-F."/>
            <person name="Woyke T."/>
            <person name="Pelin A."/>
            <person name="Henrissat B."/>
            <person name="Reynolds N."/>
            <person name="Benny G.L."/>
            <person name="Smith M.E."/>
            <person name="James T.Y."/>
            <person name="Grigoriev I.V."/>
        </authorList>
    </citation>
    <scope>NUCLEOTIDE SEQUENCE</scope>
    <source>
        <strain evidence="4">ATCC 52028</strain>
    </source>
</reference>
<dbReference type="STRING" id="1555241.A0A4P9X7M4"/>
<reference evidence="5" key="2">
    <citation type="submission" date="2018-04" db="EMBL/GenBank/DDBJ databases">
        <title>Leveraging single-cell genomics to expand the Fungal Tree of Life.</title>
        <authorList>
            <consortium name="DOE Joint Genome Institute"/>
            <person name="Ahrendt S.R."/>
            <person name="Quandt C.A."/>
            <person name="Ciobanu D."/>
            <person name="Clum A."/>
            <person name="Salamov A."/>
            <person name="Andreopoulos B."/>
            <person name="Cheng J.-F."/>
            <person name="Woyke T."/>
            <person name="Pelin A."/>
            <person name="Henrissat B."/>
            <person name="Benny G.L."/>
            <person name="Smith M.E."/>
            <person name="James T.Y."/>
            <person name="Grigoriev I.V."/>
        </authorList>
    </citation>
    <scope>NUCLEOTIDE SEQUENCE</scope>
    <source>
        <strain evidence="5">ATCC 52028</strain>
    </source>
</reference>
<dbReference type="InterPro" id="IPR019398">
    <property type="entry name" value="Pre-rRNA_process_TSR2"/>
</dbReference>
<evidence type="ECO:0008006" key="8">
    <source>
        <dbReference type="Google" id="ProtNLM"/>
    </source>
</evidence>
<evidence type="ECO:0000313" key="5">
    <source>
        <dbReference type="EMBL" id="RKP01235.1"/>
    </source>
</evidence>
<evidence type="ECO:0000313" key="4">
    <source>
        <dbReference type="EMBL" id="RKO96102.1"/>
    </source>
</evidence>
<proteinExistence type="inferred from homology"/>
<evidence type="ECO:0000256" key="3">
    <source>
        <dbReference type="SAM" id="MobiDB-lite"/>
    </source>
</evidence>
<dbReference type="GO" id="GO:0006364">
    <property type="term" value="P:rRNA processing"/>
    <property type="evidence" value="ECO:0007669"/>
    <property type="project" value="UniProtKB-KW"/>
</dbReference>
<name>A0A4P9X7M4_9FUNG</name>
<accession>A0A4P9X7M4</accession>
<sequence length="212" mass="22985">MPAPTPRGVDPQKWAAFVECQTLLFQKWTALELAKDHRLAGRDTVPRCEELAELTLEFFVRHGGDVEADELAENWSAFFAEVFNTELGDGSAEQVGRALVRCYHAIMVQNDPAPWQQLKQEAAQRAARGANAAVQMSRRQRDAVVGDGDGDDSDDSDFNSDSDDGSDSGSDADDAMAEDGDDAVAPPPPPPAGPVIDEDGFEVVQKKGRRRG</sequence>
<keyword evidence="2" id="KW-0698">rRNA processing</keyword>
<gene>
    <name evidence="4" type="ORF">CAUPRSCDRAFT_12198</name>
    <name evidence="5" type="ORF">CXG81DRAFT_26098</name>
</gene>
<dbReference type="OrthoDB" id="263560at2759"/>
<feature type="compositionally biased region" description="Acidic residues" evidence="3">
    <location>
        <begin position="148"/>
        <end position="182"/>
    </location>
</feature>
<comment type="similarity">
    <text evidence="1">Belongs to the TSR2 family.</text>
</comment>
<dbReference type="Proteomes" id="UP000274922">
    <property type="component" value="Unassembled WGS sequence"/>
</dbReference>
<evidence type="ECO:0000256" key="2">
    <source>
        <dbReference type="ARBA" id="ARBA00022552"/>
    </source>
</evidence>
<evidence type="ECO:0000313" key="7">
    <source>
        <dbReference type="Proteomes" id="UP000274922"/>
    </source>
</evidence>